<dbReference type="PANTHER" id="PTHR16154:SF22">
    <property type="entry name" value="NEURABIN-1"/>
    <property type="match status" value="1"/>
</dbReference>
<reference evidence="5 6" key="1">
    <citation type="submission" date="2021-06" db="EMBL/GenBank/DDBJ databases">
        <authorList>
            <person name="Palmer J.M."/>
        </authorList>
    </citation>
    <scope>NUCLEOTIDE SEQUENCE [LARGE SCALE GENOMIC DNA]</scope>
    <source>
        <strain evidence="6">if_2019</strain>
        <tissue evidence="5">Muscle</tissue>
    </source>
</reference>
<dbReference type="InterPro" id="IPR043446">
    <property type="entry name" value="Neurabin-like"/>
</dbReference>
<protein>
    <recommendedName>
        <fullName evidence="4">SAM domain-containing protein</fullName>
    </recommendedName>
</protein>
<dbReference type="Pfam" id="PF07647">
    <property type="entry name" value="SAM_2"/>
    <property type="match status" value="1"/>
</dbReference>
<feature type="domain" description="SAM" evidence="4">
    <location>
        <begin position="62"/>
        <end position="125"/>
    </location>
</feature>
<evidence type="ECO:0000259" key="4">
    <source>
        <dbReference type="PROSITE" id="PS50105"/>
    </source>
</evidence>
<comment type="caution">
    <text evidence="5">The sequence shown here is derived from an EMBL/GenBank/DDBJ whole genome shotgun (WGS) entry which is preliminary data.</text>
</comment>
<dbReference type="EMBL" id="JAHRIQ010024542">
    <property type="protein sequence ID" value="MEQ2229108.1"/>
    <property type="molecule type" value="Genomic_DNA"/>
</dbReference>
<dbReference type="Proteomes" id="UP001482620">
    <property type="component" value="Unassembled WGS sequence"/>
</dbReference>
<feature type="region of interest" description="Disordered" evidence="3">
    <location>
        <begin position="131"/>
        <end position="163"/>
    </location>
</feature>
<dbReference type="CDD" id="cd09512">
    <property type="entry name" value="SAM_Neurabin-like"/>
    <property type="match status" value="1"/>
</dbReference>
<evidence type="ECO:0000256" key="3">
    <source>
        <dbReference type="SAM" id="MobiDB-lite"/>
    </source>
</evidence>
<keyword evidence="2" id="KW-0175">Coiled coil</keyword>
<dbReference type="SUPFAM" id="SSF47769">
    <property type="entry name" value="SAM/Pointed domain"/>
    <property type="match status" value="1"/>
</dbReference>
<proteinExistence type="predicted"/>
<evidence type="ECO:0000256" key="1">
    <source>
        <dbReference type="ARBA" id="ARBA00022553"/>
    </source>
</evidence>
<gene>
    <name evidence="5" type="ORF">ILYODFUR_015575</name>
</gene>
<dbReference type="InterPro" id="IPR013761">
    <property type="entry name" value="SAM/pointed_sf"/>
</dbReference>
<evidence type="ECO:0000256" key="2">
    <source>
        <dbReference type="ARBA" id="ARBA00023054"/>
    </source>
</evidence>
<sequence length="163" mass="18405">APTLGEDLSASSSSSSVEISGLLSTAKMSGCSHTPVLSSDEILDEVQSLKQHQWQQRSITEWTSQQVARWLTGLNLDQHIPEFTAKNIDGEQLLQVDGDKLKSLGVTSSQDRSLIKKKIKDLKVLMEKTRRNQEKVEKKREKLRKRELELQQKKDACKESSTE</sequence>
<dbReference type="PANTHER" id="PTHR16154">
    <property type="entry name" value="NEURABIN"/>
    <property type="match status" value="1"/>
</dbReference>
<evidence type="ECO:0000313" key="5">
    <source>
        <dbReference type="EMBL" id="MEQ2229108.1"/>
    </source>
</evidence>
<dbReference type="InterPro" id="IPR001660">
    <property type="entry name" value="SAM"/>
</dbReference>
<evidence type="ECO:0000313" key="6">
    <source>
        <dbReference type="Proteomes" id="UP001482620"/>
    </source>
</evidence>
<feature type="non-terminal residue" evidence="5">
    <location>
        <position position="1"/>
    </location>
</feature>
<dbReference type="PROSITE" id="PS50105">
    <property type="entry name" value="SAM_DOMAIN"/>
    <property type="match status" value="1"/>
</dbReference>
<accession>A0ABV0TB61</accession>
<keyword evidence="6" id="KW-1185">Reference proteome</keyword>
<dbReference type="Gene3D" id="1.10.150.50">
    <property type="entry name" value="Transcription Factor, Ets-1"/>
    <property type="match status" value="1"/>
</dbReference>
<organism evidence="5 6">
    <name type="scientific">Ilyodon furcidens</name>
    <name type="common">goldbreast splitfin</name>
    <dbReference type="NCBI Taxonomy" id="33524"/>
    <lineage>
        <taxon>Eukaryota</taxon>
        <taxon>Metazoa</taxon>
        <taxon>Chordata</taxon>
        <taxon>Craniata</taxon>
        <taxon>Vertebrata</taxon>
        <taxon>Euteleostomi</taxon>
        <taxon>Actinopterygii</taxon>
        <taxon>Neopterygii</taxon>
        <taxon>Teleostei</taxon>
        <taxon>Neoteleostei</taxon>
        <taxon>Acanthomorphata</taxon>
        <taxon>Ovalentaria</taxon>
        <taxon>Atherinomorphae</taxon>
        <taxon>Cyprinodontiformes</taxon>
        <taxon>Goodeidae</taxon>
        <taxon>Ilyodon</taxon>
    </lineage>
</organism>
<dbReference type="SMART" id="SM00454">
    <property type="entry name" value="SAM"/>
    <property type="match status" value="1"/>
</dbReference>
<name>A0ABV0TB61_9TELE</name>
<keyword evidence="1" id="KW-0597">Phosphoprotein</keyword>